<evidence type="ECO:0000313" key="2">
    <source>
        <dbReference type="EMBL" id="MBD2722259.1"/>
    </source>
</evidence>
<protein>
    <submittedName>
        <fullName evidence="2">Uncharacterized protein</fullName>
    </submittedName>
</protein>
<proteinExistence type="predicted"/>
<gene>
    <name evidence="2" type="ORF">IC234_08980</name>
</gene>
<accession>A0ABR8JX16</accession>
<feature type="chain" id="PRO_5046190603" evidence="1">
    <location>
        <begin position="24"/>
        <end position="425"/>
    </location>
</feature>
<keyword evidence="1" id="KW-0732">Signal</keyword>
<dbReference type="EMBL" id="JACXAC010000003">
    <property type="protein sequence ID" value="MBD2722259.1"/>
    <property type="molecule type" value="Genomic_DNA"/>
</dbReference>
<reference evidence="2 3" key="1">
    <citation type="submission" date="2020-09" db="EMBL/GenBank/DDBJ databases">
        <authorList>
            <person name="Kim M.K."/>
        </authorList>
    </citation>
    <scope>NUCLEOTIDE SEQUENCE [LARGE SCALE GENOMIC DNA]</scope>
    <source>
        <strain evidence="2 3">BT189</strain>
    </source>
</reference>
<sequence>MPVRLLFLLLLFTGAITQSTAQAYEPGLLVRANGDTLRGEIENSFWLDPPKFIHFRPTATADAVTLLPRHLRTVLFAGGRYFRFEALPIDHAAETRLDRLPKGYHPDVRTDSLLAEVLLEGPASLLRVVRYSATHYFVRRPGQPVLDLSGRNYLRASSMGKMVVVDANNYQAQLEQYFGDCPAASSAARAAAFTPEGLARVVLAYNESCAAERAPTASWVAQAISQKRPAFQAGVVAGGRSLKLGGYGTGERQNSPFAGVYGEIFLPNRSISVYSDLSVSLFDGKGRTLAYTSERTVIIDNKLVTVSEPVYSAFAYRAGLASGRVGLRFHFRSRRPQRLFVGFGVEGNRIFAPNVRITDGPAATPNDEDLSKPTMPFIPELGLGWRNQRVAVSLDALVVAAMRLGLTYRLSRNPDVAKATAVARP</sequence>
<evidence type="ECO:0000256" key="1">
    <source>
        <dbReference type="SAM" id="SignalP"/>
    </source>
</evidence>
<name>A0ABR8JX16_9BACT</name>
<keyword evidence="3" id="KW-1185">Reference proteome</keyword>
<dbReference type="Proteomes" id="UP000606003">
    <property type="component" value="Unassembled WGS sequence"/>
</dbReference>
<evidence type="ECO:0000313" key="3">
    <source>
        <dbReference type="Proteomes" id="UP000606003"/>
    </source>
</evidence>
<feature type="signal peptide" evidence="1">
    <location>
        <begin position="1"/>
        <end position="23"/>
    </location>
</feature>
<organism evidence="2 3">
    <name type="scientific">Hymenobacter armeniacus</name>
    <dbReference type="NCBI Taxonomy" id="2771358"/>
    <lineage>
        <taxon>Bacteria</taxon>
        <taxon>Pseudomonadati</taxon>
        <taxon>Bacteroidota</taxon>
        <taxon>Cytophagia</taxon>
        <taxon>Cytophagales</taxon>
        <taxon>Hymenobacteraceae</taxon>
        <taxon>Hymenobacter</taxon>
    </lineage>
</organism>
<comment type="caution">
    <text evidence="2">The sequence shown here is derived from an EMBL/GenBank/DDBJ whole genome shotgun (WGS) entry which is preliminary data.</text>
</comment>
<dbReference type="RefSeq" id="WP_190923619.1">
    <property type="nucleotide sequence ID" value="NZ_JACXAC010000003.1"/>
</dbReference>